<comment type="caution">
    <text evidence="3">The sequence shown here is derived from an EMBL/GenBank/DDBJ whole genome shotgun (WGS) entry which is preliminary data.</text>
</comment>
<dbReference type="GO" id="GO:0016094">
    <property type="term" value="P:polyprenol biosynthetic process"/>
    <property type="evidence" value="ECO:0007669"/>
    <property type="project" value="TreeGrafter"/>
</dbReference>
<gene>
    <name evidence="3" type="ORF">DXU93_05940</name>
</gene>
<evidence type="ECO:0000313" key="3">
    <source>
        <dbReference type="EMBL" id="RFC54527.1"/>
    </source>
</evidence>
<feature type="binding site" evidence="2">
    <location>
        <position position="21"/>
    </location>
    <ligand>
        <name>Mg(2+)</name>
        <dbReference type="ChEBI" id="CHEBI:18420"/>
    </ligand>
</feature>
<sequence length="247" mass="28424">MSLLNKINLEKCPQHIAIIMDGNGRWAKQQGEVRLFGHSYGVEAVREVLKACVDAGVRHLTLYAFSTENWNRPQEEVDGLMNLMVETIANEVEELDDNNIRLRSIGDKNRLPNACRNELNAAMEATKTNDSLDLILALNYSARWEIVDAVKKIANKVKEGKINPEEIDDDTFSNELCINDVPDPELLIRTSGECRISNFMLWQIAYSELYFTDILWPDFKRENLFEAIIAYQNRERRFGQVSEQLKN</sequence>
<dbReference type="InterPro" id="IPR018520">
    <property type="entry name" value="UPP_synth-like_CS"/>
</dbReference>
<feature type="binding site" evidence="2">
    <location>
        <position position="208"/>
    </location>
    <ligand>
        <name>Mg(2+)</name>
        <dbReference type="ChEBI" id="CHEBI:18420"/>
    </ligand>
</feature>
<dbReference type="OrthoDB" id="4191603at2"/>
<keyword evidence="2" id="KW-0460">Magnesium</keyword>
<dbReference type="InterPro" id="IPR036424">
    <property type="entry name" value="UPP_synth-like_sf"/>
</dbReference>
<dbReference type="EC" id="2.5.1.-" evidence="2"/>
<dbReference type="Gene3D" id="3.40.1180.10">
    <property type="entry name" value="Decaprenyl diphosphate synthase-like"/>
    <property type="match status" value="1"/>
</dbReference>
<feature type="active site" description="Proton acceptor" evidence="2">
    <location>
        <position position="69"/>
    </location>
</feature>
<reference evidence="3 4" key="1">
    <citation type="submission" date="2018-08" db="EMBL/GenBank/DDBJ databases">
        <title>The draft genome squence of Brumimicrobium sp. N62.</title>
        <authorList>
            <person name="Du Z.-J."/>
            <person name="Luo H.-R."/>
        </authorList>
    </citation>
    <scope>NUCLEOTIDE SEQUENCE [LARGE SCALE GENOMIC DNA]</scope>
    <source>
        <strain evidence="3 4">N62</strain>
    </source>
</reference>
<feature type="binding site" evidence="2">
    <location>
        <begin position="66"/>
        <end position="68"/>
    </location>
    <ligand>
        <name>substrate</name>
    </ligand>
</feature>
<dbReference type="GO" id="GO:0045547">
    <property type="term" value="F:ditrans,polycis-polyprenyl diphosphate synthase [(2E,6E)-farnesyl diphosphate specific] activity"/>
    <property type="evidence" value="ECO:0007669"/>
    <property type="project" value="TreeGrafter"/>
</dbReference>
<dbReference type="PROSITE" id="PS01066">
    <property type="entry name" value="UPP_SYNTHASE"/>
    <property type="match status" value="1"/>
</dbReference>
<protein>
    <recommendedName>
        <fullName evidence="2">Isoprenyl transferase</fullName>
        <ecNumber evidence="2">2.5.1.-</ecNumber>
    </recommendedName>
</protein>
<feature type="binding site" evidence="2">
    <location>
        <position position="26"/>
    </location>
    <ligand>
        <name>substrate</name>
    </ligand>
</feature>
<dbReference type="PANTHER" id="PTHR10291">
    <property type="entry name" value="DEHYDRODOLICHYL DIPHOSPHATE SYNTHASE FAMILY MEMBER"/>
    <property type="match status" value="1"/>
</dbReference>
<feature type="binding site" evidence="2">
    <location>
        <position position="70"/>
    </location>
    <ligand>
        <name>substrate</name>
    </ligand>
</feature>
<feature type="binding site" evidence="2">
    <location>
        <position position="34"/>
    </location>
    <ligand>
        <name>substrate</name>
    </ligand>
</feature>
<dbReference type="EMBL" id="QURB01000003">
    <property type="protein sequence ID" value="RFC54527.1"/>
    <property type="molecule type" value="Genomic_DNA"/>
</dbReference>
<dbReference type="Proteomes" id="UP000257127">
    <property type="component" value="Unassembled WGS sequence"/>
</dbReference>
<feature type="binding site" evidence="2">
    <location>
        <begin position="22"/>
        <end position="25"/>
    </location>
    <ligand>
        <name>substrate</name>
    </ligand>
</feature>
<dbReference type="InterPro" id="IPR001441">
    <property type="entry name" value="UPP_synth-like"/>
</dbReference>
<dbReference type="NCBIfam" id="NF011405">
    <property type="entry name" value="PRK14830.1"/>
    <property type="match status" value="1"/>
</dbReference>
<comment type="cofactor">
    <cofactor evidence="2">
        <name>Mg(2+)</name>
        <dbReference type="ChEBI" id="CHEBI:18420"/>
    </cofactor>
    <text evidence="2">Binds 2 magnesium ions per subunit.</text>
</comment>
<feature type="binding site" evidence="2">
    <location>
        <position position="38"/>
    </location>
    <ligand>
        <name>substrate</name>
    </ligand>
</feature>
<dbReference type="RefSeq" id="WP_116880362.1">
    <property type="nucleotide sequence ID" value="NZ_QURB01000003.1"/>
</dbReference>
<keyword evidence="4" id="KW-1185">Reference proteome</keyword>
<dbReference type="SUPFAM" id="SSF64005">
    <property type="entry name" value="Undecaprenyl diphosphate synthase"/>
    <property type="match status" value="1"/>
</dbReference>
<comment type="subunit">
    <text evidence="2">Homodimer.</text>
</comment>
<keyword evidence="1 2" id="KW-0808">Transferase</keyword>
<accession>A0A3E1EYB8</accession>
<dbReference type="HAMAP" id="MF_01139">
    <property type="entry name" value="ISPT"/>
    <property type="match status" value="1"/>
</dbReference>
<dbReference type="AlphaFoldDB" id="A0A3E1EYB8"/>
<dbReference type="GO" id="GO:0000287">
    <property type="term" value="F:magnesium ion binding"/>
    <property type="evidence" value="ECO:0007669"/>
    <property type="project" value="UniProtKB-UniRule"/>
</dbReference>
<evidence type="ECO:0000256" key="1">
    <source>
        <dbReference type="ARBA" id="ARBA00022679"/>
    </source>
</evidence>
<dbReference type="CDD" id="cd00475">
    <property type="entry name" value="Cis_IPPS"/>
    <property type="match status" value="1"/>
</dbReference>
<evidence type="ECO:0000313" key="4">
    <source>
        <dbReference type="Proteomes" id="UP000257127"/>
    </source>
</evidence>
<dbReference type="FunFam" id="3.40.1180.10:FF:000001">
    <property type="entry name" value="(2E,6E)-farnesyl-diphosphate-specific ditrans,polycis-undecaprenyl-diphosphate synthase"/>
    <property type="match status" value="1"/>
</dbReference>
<dbReference type="PANTHER" id="PTHR10291:SF0">
    <property type="entry name" value="DEHYDRODOLICHYL DIPHOSPHATE SYNTHASE 2"/>
    <property type="match status" value="1"/>
</dbReference>
<name>A0A3E1EYB8_9FLAO</name>
<organism evidence="3 4">
    <name type="scientific">Brumimicrobium aurantiacum</name>
    <dbReference type="NCBI Taxonomy" id="1737063"/>
    <lineage>
        <taxon>Bacteria</taxon>
        <taxon>Pseudomonadati</taxon>
        <taxon>Bacteroidota</taxon>
        <taxon>Flavobacteriia</taxon>
        <taxon>Flavobacteriales</taxon>
        <taxon>Crocinitomicaceae</taxon>
        <taxon>Brumimicrobium</taxon>
    </lineage>
</organism>
<evidence type="ECO:0000256" key="2">
    <source>
        <dbReference type="HAMAP-Rule" id="MF_01139"/>
    </source>
</evidence>
<dbReference type="NCBIfam" id="TIGR00055">
    <property type="entry name" value="uppS"/>
    <property type="match status" value="1"/>
</dbReference>
<comment type="function">
    <text evidence="2">Catalyzes the condensation of isopentenyl diphosphate (IPP) with allylic pyrophosphates generating different type of terpenoids.</text>
</comment>
<feature type="binding site" evidence="2">
    <location>
        <begin position="195"/>
        <end position="197"/>
    </location>
    <ligand>
        <name>substrate</name>
    </ligand>
</feature>
<comment type="similarity">
    <text evidence="2">Belongs to the UPP synthase family.</text>
</comment>
<keyword evidence="2" id="KW-0479">Metal-binding</keyword>
<proteinExistence type="inferred from homology"/>
<feature type="active site" evidence="2">
    <location>
        <position position="21"/>
    </location>
</feature>
<feature type="binding site" evidence="2">
    <location>
        <position position="72"/>
    </location>
    <ligand>
        <name>substrate</name>
    </ligand>
</feature>
<dbReference type="Pfam" id="PF01255">
    <property type="entry name" value="Prenyltransf"/>
    <property type="match status" value="1"/>
</dbReference>
<feature type="binding site" evidence="2">
    <location>
        <position position="189"/>
    </location>
    <ligand>
        <name>substrate</name>
    </ligand>
</feature>